<dbReference type="EMBL" id="HBGK01053527">
    <property type="protein sequence ID" value="CAD9312498.1"/>
    <property type="molecule type" value="Transcribed_RNA"/>
</dbReference>
<sequence length="253" mass="27541">MSFLPTIRTGRRLSMNRATILVNSVLRSGLQGADLTYSHADIVNAGRLAIHASTYKRMQSSVVGAQEQQQQQQDFEIQEGPEGDLFNAEVGPSLVGKTASIQRTFDSKSNAIGLLTCGGEVLAKHASFDPQYTRARDWIRHHAVGPASLSPVLISGLIGALVEASVPQSIPISCSMKQLRPLIVGVEVEAKIEVVEVTSDHHNMTATMEMLGRGRENKKGYSVGLNTLVCRVRDGVRIAEGAHTIWIPDYLHF</sequence>
<protein>
    <submittedName>
        <fullName evidence="1">Uncharacterized protein</fullName>
    </submittedName>
</protein>
<proteinExistence type="predicted"/>
<organism evidence="1">
    <name type="scientific">Grammatophora oceanica</name>
    <dbReference type="NCBI Taxonomy" id="210454"/>
    <lineage>
        <taxon>Eukaryota</taxon>
        <taxon>Sar</taxon>
        <taxon>Stramenopiles</taxon>
        <taxon>Ochrophyta</taxon>
        <taxon>Bacillariophyta</taxon>
        <taxon>Fragilariophyceae</taxon>
        <taxon>Fragilariophycidae</taxon>
        <taxon>Rhabdonematales</taxon>
        <taxon>Grammatophoraceae</taxon>
        <taxon>Grammatophora</taxon>
    </lineage>
</organism>
<name>A0A7S1YNJ8_9STRA</name>
<gene>
    <name evidence="1" type="ORF">GOCE00092_LOCUS28210</name>
</gene>
<reference evidence="1" key="1">
    <citation type="submission" date="2021-01" db="EMBL/GenBank/DDBJ databases">
        <authorList>
            <person name="Corre E."/>
            <person name="Pelletier E."/>
            <person name="Niang G."/>
            <person name="Scheremetjew M."/>
            <person name="Finn R."/>
            <person name="Kale V."/>
            <person name="Holt S."/>
            <person name="Cochrane G."/>
            <person name="Meng A."/>
            <person name="Brown T."/>
            <person name="Cohen L."/>
        </authorList>
    </citation>
    <scope>NUCLEOTIDE SEQUENCE</scope>
    <source>
        <strain evidence="1">CCMP 410</strain>
    </source>
</reference>
<evidence type="ECO:0000313" key="1">
    <source>
        <dbReference type="EMBL" id="CAD9312498.1"/>
    </source>
</evidence>
<dbReference type="AlphaFoldDB" id="A0A7S1YNJ8"/>
<accession>A0A7S1YNJ8</accession>